<dbReference type="InterPro" id="IPR011990">
    <property type="entry name" value="TPR-like_helical_dom_sf"/>
</dbReference>
<organism evidence="3 4">
    <name type="scientific">Sporosarcina thermotolerans</name>
    <dbReference type="NCBI Taxonomy" id="633404"/>
    <lineage>
        <taxon>Bacteria</taxon>
        <taxon>Bacillati</taxon>
        <taxon>Bacillota</taxon>
        <taxon>Bacilli</taxon>
        <taxon>Bacillales</taxon>
        <taxon>Caryophanaceae</taxon>
        <taxon>Sporosarcina</taxon>
    </lineage>
</organism>
<reference evidence="3 4" key="1">
    <citation type="submission" date="2023-06" db="EMBL/GenBank/DDBJ databases">
        <title>Sporosarcina sp. nov., isolated from Korean traditional fermented seafood 'Jeotgal'.</title>
        <authorList>
            <person name="Yang A.I."/>
            <person name="Shin N.-R."/>
        </authorList>
    </citation>
    <scope>NUCLEOTIDE SEQUENCE [LARGE SCALE GENOMIC DNA]</scope>
    <source>
        <strain evidence="3 4">KCTC43456</strain>
    </source>
</reference>
<dbReference type="RefSeq" id="WP_317940611.1">
    <property type="nucleotide sequence ID" value="NZ_JAUBDJ010000004.1"/>
</dbReference>
<feature type="repeat" description="TPR" evidence="1">
    <location>
        <begin position="315"/>
        <end position="348"/>
    </location>
</feature>
<keyword evidence="3" id="KW-0328">Glycosyltransferase</keyword>
<dbReference type="InterPro" id="IPR029044">
    <property type="entry name" value="Nucleotide-diphossugar_trans"/>
</dbReference>
<evidence type="ECO:0000313" key="4">
    <source>
        <dbReference type="Proteomes" id="UP001271648"/>
    </source>
</evidence>
<name>A0AAW9A9S7_9BACL</name>
<dbReference type="InterPro" id="IPR019734">
    <property type="entry name" value="TPR_rpt"/>
</dbReference>
<proteinExistence type="predicted"/>
<dbReference type="PANTHER" id="PTHR43630">
    <property type="entry name" value="POLY-BETA-1,6-N-ACETYL-D-GLUCOSAMINE SYNTHASE"/>
    <property type="match status" value="1"/>
</dbReference>
<evidence type="ECO:0000259" key="2">
    <source>
        <dbReference type="Pfam" id="PF00535"/>
    </source>
</evidence>
<keyword evidence="1" id="KW-0802">TPR repeat</keyword>
<dbReference type="PROSITE" id="PS50005">
    <property type="entry name" value="TPR"/>
    <property type="match status" value="2"/>
</dbReference>
<feature type="domain" description="Glycosyltransferase 2-like" evidence="2">
    <location>
        <begin position="6"/>
        <end position="124"/>
    </location>
</feature>
<protein>
    <submittedName>
        <fullName evidence="3">Glycosyltransferase</fullName>
        <ecNumber evidence="3">2.4.-.-</ecNumber>
    </submittedName>
</protein>
<evidence type="ECO:0000313" key="3">
    <source>
        <dbReference type="EMBL" id="MDW0116944.1"/>
    </source>
</evidence>
<evidence type="ECO:0000256" key="1">
    <source>
        <dbReference type="PROSITE-ProRule" id="PRU00339"/>
    </source>
</evidence>
<dbReference type="InterPro" id="IPR001173">
    <property type="entry name" value="Glyco_trans_2-like"/>
</dbReference>
<keyword evidence="3" id="KW-0808">Transferase</keyword>
<comment type="caution">
    <text evidence="3">The sequence shown here is derived from an EMBL/GenBank/DDBJ whole genome shotgun (WGS) entry which is preliminary data.</text>
</comment>
<dbReference type="Pfam" id="PF00535">
    <property type="entry name" value="Glycos_transf_2"/>
    <property type="match status" value="1"/>
</dbReference>
<dbReference type="SMART" id="SM00028">
    <property type="entry name" value="TPR"/>
    <property type="match status" value="3"/>
</dbReference>
<dbReference type="EMBL" id="JAUBDJ010000004">
    <property type="protein sequence ID" value="MDW0116944.1"/>
    <property type="molecule type" value="Genomic_DNA"/>
</dbReference>
<keyword evidence="4" id="KW-1185">Reference proteome</keyword>
<dbReference type="CDD" id="cd02511">
    <property type="entry name" value="Beta4Glucosyltransferase"/>
    <property type="match status" value="1"/>
</dbReference>
<dbReference type="SUPFAM" id="SSF53448">
    <property type="entry name" value="Nucleotide-diphospho-sugar transferases"/>
    <property type="match status" value="1"/>
</dbReference>
<dbReference type="Proteomes" id="UP001271648">
    <property type="component" value="Unassembled WGS sequence"/>
</dbReference>
<sequence>MQPILSVCIIMKNEEKVIGRCLESISGIADEIIIVDTGSKDQSKEIALQFTDKVFDFQWVNDFSKARNFAASKARGEWILAIDADEYVDRDSFEKFKNDLLSKPPVFNIIGVQIVSFIGQNGQNTSLNHHERLYKNDGSIAYRRSIHEVLEHNDPDKAKHGIIDFQLYHSGYLTSTVQEKEKSNRNLELLLDNEHKEAIDYFFIGNEYKNIDDNNRAIQYYQKAYSFKPDLNLEWVQKLLLYLSDALHRSNRNEESLDIIETCIEAFPNVVDFKYYKGIISFNKKQYKQAKKIFEEIISKKEILRSDSSDDFLEFLPLKHLGEIYEIENDLHKSVKSYSRALSINDSDDKVWVKLISILAKHSSLEELSIFLNNNMVNKKTMTPLRVVKILLSVPNLNVQKLSRSLLDNPDLTSNENEALFIKNLQLDGFESEISESLKKKSDQEVISLLATGIFSLVDYILLTVRLESEEFIDFLYNIKYDQPLVNLYNMIFKKKNKKLTAIEESFFEAIYKQTEVLESTEVLTILKGKRAFLSKKLKNKLKLIG</sequence>
<accession>A0AAW9A9S7</accession>
<dbReference type="SUPFAM" id="SSF48452">
    <property type="entry name" value="TPR-like"/>
    <property type="match status" value="1"/>
</dbReference>
<dbReference type="AlphaFoldDB" id="A0AAW9A9S7"/>
<dbReference type="Pfam" id="PF13181">
    <property type="entry name" value="TPR_8"/>
    <property type="match status" value="2"/>
</dbReference>
<dbReference type="PANTHER" id="PTHR43630:SF2">
    <property type="entry name" value="GLYCOSYLTRANSFERASE"/>
    <property type="match status" value="1"/>
</dbReference>
<feature type="repeat" description="TPR" evidence="1">
    <location>
        <begin position="198"/>
        <end position="231"/>
    </location>
</feature>
<dbReference type="GO" id="GO:0016757">
    <property type="term" value="F:glycosyltransferase activity"/>
    <property type="evidence" value="ECO:0007669"/>
    <property type="project" value="UniProtKB-KW"/>
</dbReference>
<dbReference type="Gene3D" id="1.25.40.10">
    <property type="entry name" value="Tetratricopeptide repeat domain"/>
    <property type="match status" value="2"/>
</dbReference>
<dbReference type="Gene3D" id="3.90.550.10">
    <property type="entry name" value="Spore Coat Polysaccharide Biosynthesis Protein SpsA, Chain A"/>
    <property type="match status" value="1"/>
</dbReference>
<dbReference type="EC" id="2.4.-.-" evidence="3"/>
<gene>
    <name evidence="3" type="ORF">QTL97_08360</name>
</gene>